<sequence>MSTSIINPLAPQAYLSPDLAPGYDGQSHMYFLTLGAWLWDFLNALPEEYTTVWRRKPSVSSVFYILARIMTLVAIVSSIVFQLSPTTHCGALMFVICIAIAGASVSAAFMFLIRVTAIYNRSWVVAAWFGVLWALLLGTTIAMPFFITTGHIGATTFCIITAVKPLGGGFTFSPIPFAVLTVYDTLIFVFISWRLNGVVWNHSISSTWTSRLLSLFRGRGLPHFTKSVLRHGQKYYLATAILNVTCLIMLLTSAVPSVLHAIFIVPAVAMQNALACRIYRETLLDLSSVHTQRIDLGRQSPLQIRHDIHLSDMLSKNGLGTPGSVISRTSSCD</sequence>
<feature type="transmembrane region" description="Helical" evidence="1">
    <location>
        <begin position="235"/>
        <end position="255"/>
    </location>
</feature>
<dbReference type="Proteomes" id="UP000813824">
    <property type="component" value="Unassembled WGS sequence"/>
</dbReference>
<dbReference type="AlphaFoldDB" id="A0A8K0UJ52"/>
<evidence type="ECO:0000256" key="1">
    <source>
        <dbReference type="SAM" id="Phobius"/>
    </source>
</evidence>
<feature type="transmembrane region" description="Helical" evidence="1">
    <location>
        <begin position="62"/>
        <end position="84"/>
    </location>
</feature>
<organism evidence="3 4">
    <name type="scientific">Cristinia sonorae</name>
    <dbReference type="NCBI Taxonomy" id="1940300"/>
    <lineage>
        <taxon>Eukaryota</taxon>
        <taxon>Fungi</taxon>
        <taxon>Dikarya</taxon>
        <taxon>Basidiomycota</taxon>
        <taxon>Agaricomycotina</taxon>
        <taxon>Agaricomycetes</taxon>
        <taxon>Agaricomycetidae</taxon>
        <taxon>Agaricales</taxon>
        <taxon>Pleurotineae</taxon>
        <taxon>Stephanosporaceae</taxon>
        <taxon>Cristinia</taxon>
    </lineage>
</organism>
<name>A0A8K0UJ52_9AGAR</name>
<protein>
    <recommendedName>
        <fullName evidence="2">DUF6533 domain-containing protein</fullName>
    </recommendedName>
</protein>
<feature type="domain" description="DUF6533" evidence="2">
    <location>
        <begin position="37"/>
        <end position="73"/>
    </location>
</feature>
<proteinExistence type="predicted"/>
<comment type="caution">
    <text evidence="3">The sequence shown here is derived from an EMBL/GenBank/DDBJ whole genome shotgun (WGS) entry which is preliminary data.</text>
</comment>
<feature type="transmembrane region" description="Helical" evidence="1">
    <location>
        <begin position="175"/>
        <end position="193"/>
    </location>
</feature>
<keyword evidence="1" id="KW-0812">Transmembrane</keyword>
<dbReference type="InterPro" id="IPR045340">
    <property type="entry name" value="DUF6533"/>
</dbReference>
<feature type="transmembrane region" description="Helical" evidence="1">
    <location>
        <begin position="90"/>
        <end position="113"/>
    </location>
</feature>
<evidence type="ECO:0000259" key="2">
    <source>
        <dbReference type="Pfam" id="PF20151"/>
    </source>
</evidence>
<keyword evidence="1" id="KW-1133">Transmembrane helix</keyword>
<evidence type="ECO:0000313" key="3">
    <source>
        <dbReference type="EMBL" id="KAH8094632.1"/>
    </source>
</evidence>
<dbReference type="OrthoDB" id="3038990at2759"/>
<dbReference type="EMBL" id="JAEVFJ010000025">
    <property type="protein sequence ID" value="KAH8094632.1"/>
    <property type="molecule type" value="Genomic_DNA"/>
</dbReference>
<evidence type="ECO:0000313" key="4">
    <source>
        <dbReference type="Proteomes" id="UP000813824"/>
    </source>
</evidence>
<dbReference type="Pfam" id="PF20151">
    <property type="entry name" value="DUF6533"/>
    <property type="match status" value="1"/>
</dbReference>
<keyword evidence="4" id="KW-1185">Reference proteome</keyword>
<accession>A0A8K0UJ52</accession>
<feature type="transmembrane region" description="Helical" evidence="1">
    <location>
        <begin position="125"/>
        <end position="147"/>
    </location>
</feature>
<gene>
    <name evidence="3" type="ORF">BXZ70DRAFT_349768</name>
</gene>
<keyword evidence="1" id="KW-0472">Membrane</keyword>
<reference evidence="3" key="1">
    <citation type="journal article" date="2021" name="New Phytol.">
        <title>Evolutionary innovations through gain and loss of genes in the ectomycorrhizal Boletales.</title>
        <authorList>
            <person name="Wu G."/>
            <person name="Miyauchi S."/>
            <person name="Morin E."/>
            <person name="Kuo A."/>
            <person name="Drula E."/>
            <person name="Varga T."/>
            <person name="Kohler A."/>
            <person name="Feng B."/>
            <person name="Cao Y."/>
            <person name="Lipzen A."/>
            <person name="Daum C."/>
            <person name="Hundley H."/>
            <person name="Pangilinan J."/>
            <person name="Johnson J."/>
            <person name="Barry K."/>
            <person name="LaButti K."/>
            <person name="Ng V."/>
            <person name="Ahrendt S."/>
            <person name="Min B."/>
            <person name="Choi I.G."/>
            <person name="Park H."/>
            <person name="Plett J.M."/>
            <person name="Magnuson J."/>
            <person name="Spatafora J.W."/>
            <person name="Nagy L.G."/>
            <person name="Henrissat B."/>
            <person name="Grigoriev I.V."/>
            <person name="Yang Z.L."/>
            <person name="Xu J."/>
            <person name="Martin F.M."/>
        </authorList>
    </citation>
    <scope>NUCLEOTIDE SEQUENCE</scope>
    <source>
        <strain evidence="3">KKN 215</strain>
    </source>
</reference>